<dbReference type="Proteomes" id="UP000830375">
    <property type="component" value="Unassembled WGS sequence"/>
</dbReference>
<gene>
    <name evidence="2" type="ORF">H4Q32_027894</name>
</gene>
<evidence type="ECO:0000313" key="2">
    <source>
        <dbReference type="EMBL" id="KAI2647945.1"/>
    </source>
</evidence>
<comment type="caution">
    <text evidence="2">The sequence shown here is derived from an EMBL/GenBank/DDBJ whole genome shotgun (WGS) entry which is preliminary data.</text>
</comment>
<feature type="region of interest" description="Disordered" evidence="1">
    <location>
        <begin position="24"/>
        <end position="68"/>
    </location>
</feature>
<sequence length="235" mass="26169">MPPVQKRPDWPLLGNSVSAQVIEEKHCPAPDFDESQEGGSGNRQIHPLEVPDPGDTGHPGVINPPGKRPNAKSAVAVLWALYGHRGGVFQNITIQEVLAAQKSTSQKAYLVNVTSHKMNQASGPAQIALTEEEYGWARRFLHLKDQLPDGTDAKYLFFTSMSCTIKPVEAPSNKLHAKFTHTSEDRLKISKFMCHDVRMADKFYVTNLSAQQATERRRLFEFALEGPERSPPEHC</sequence>
<proteinExistence type="predicted"/>
<keyword evidence="3" id="KW-1185">Reference proteome</keyword>
<evidence type="ECO:0000313" key="3">
    <source>
        <dbReference type="Proteomes" id="UP000830375"/>
    </source>
</evidence>
<reference evidence="2 3" key="1">
    <citation type="submission" date="2022-01" db="EMBL/GenBank/DDBJ databases">
        <title>A high-quality chromosome-level genome assembly of rohu carp, Labeo rohita.</title>
        <authorList>
            <person name="Arick M.A. II"/>
            <person name="Hsu C.-Y."/>
            <person name="Magbanua Z."/>
            <person name="Pechanova O."/>
            <person name="Grover C."/>
            <person name="Miller E."/>
            <person name="Thrash A."/>
            <person name="Ezzel L."/>
            <person name="Alam S."/>
            <person name="Benzie J."/>
            <person name="Hamilton M."/>
            <person name="Karsi A."/>
            <person name="Lawrence M.L."/>
            <person name="Peterson D.G."/>
        </authorList>
    </citation>
    <scope>NUCLEOTIDE SEQUENCE [LARGE SCALE GENOMIC DNA]</scope>
    <source>
        <strain evidence="3">BAU-BD-2019</strain>
        <tissue evidence="2">Blood</tissue>
    </source>
</reference>
<evidence type="ECO:0000256" key="1">
    <source>
        <dbReference type="SAM" id="MobiDB-lite"/>
    </source>
</evidence>
<organism evidence="2 3">
    <name type="scientific">Labeo rohita</name>
    <name type="common">Indian major carp</name>
    <name type="synonym">Cyprinus rohita</name>
    <dbReference type="NCBI Taxonomy" id="84645"/>
    <lineage>
        <taxon>Eukaryota</taxon>
        <taxon>Metazoa</taxon>
        <taxon>Chordata</taxon>
        <taxon>Craniata</taxon>
        <taxon>Vertebrata</taxon>
        <taxon>Euteleostomi</taxon>
        <taxon>Actinopterygii</taxon>
        <taxon>Neopterygii</taxon>
        <taxon>Teleostei</taxon>
        <taxon>Ostariophysi</taxon>
        <taxon>Cypriniformes</taxon>
        <taxon>Cyprinidae</taxon>
        <taxon>Labeoninae</taxon>
        <taxon>Labeonini</taxon>
        <taxon>Labeo</taxon>
    </lineage>
</organism>
<protein>
    <submittedName>
        <fullName evidence="2">PDZ domain-containing protein 4</fullName>
    </submittedName>
</protein>
<name>A0ABQ8LB75_LABRO</name>
<dbReference type="EMBL" id="JACTAM010000059">
    <property type="protein sequence ID" value="KAI2647945.1"/>
    <property type="molecule type" value="Genomic_DNA"/>
</dbReference>
<accession>A0ABQ8LB75</accession>